<dbReference type="GO" id="GO:0005694">
    <property type="term" value="C:chromosome"/>
    <property type="evidence" value="ECO:0007669"/>
    <property type="project" value="TreeGrafter"/>
</dbReference>
<protein>
    <submittedName>
        <fullName evidence="4">Transcriptional regulator</fullName>
    </submittedName>
</protein>
<comment type="caution">
    <text evidence="4">The sequence shown here is derived from an EMBL/GenBank/DDBJ whole genome shotgun (WGS) entry which is preliminary data.</text>
</comment>
<dbReference type="InterPro" id="IPR003115">
    <property type="entry name" value="ParB_N"/>
</dbReference>
<dbReference type="SUPFAM" id="SSF109709">
    <property type="entry name" value="KorB DNA-binding domain-like"/>
    <property type="match status" value="1"/>
</dbReference>
<dbReference type="SUPFAM" id="SSF110849">
    <property type="entry name" value="ParB/Sulfiredoxin"/>
    <property type="match status" value="1"/>
</dbReference>
<dbReference type="Gene3D" id="1.10.10.2830">
    <property type="match status" value="1"/>
</dbReference>
<proteinExistence type="predicted"/>
<name>A0A4Y8ML27_9BURK</name>
<sequence>MSSKLKERLMARTAGVADRAESAAAARPPEAAPRAATMPAQLGAFRLEAREYQERIQQLQADLVEAKRSGKGSMKVLLTDLHEVPGRRRYKSPEAFTELRENLRHNKLATPVGIRPRVEGGFEIVSGHWRTDSYRELGRLEIDCVLDDDSSEDEAALAAFYANLLQSDLTDYEKYLGFKDIRQRFPDMTQAKMAEQAGVNESVVSALMAFDDLPAEVLALLNEKPALMGATSGYALARLVRTGKADRVVLAAQRLANKELDETQAVKFASADPAKQKATPAATSFKVKAGRGTYCDVRQAKNVVRLEFQSAAEAQAVQSALKEVLEQRAAAAQAEQTEVVEK</sequence>
<dbReference type="GeneID" id="97310046"/>
<dbReference type="Pfam" id="PF02195">
    <property type="entry name" value="ParB_N"/>
    <property type="match status" value="1"/>
</dbReference>
<evidence type="ECO:0000313" key="4">
    <source>
        <dbReference type="EMBL" id="TFE38131.1"/>
    </source>
</evidence>
<dbReference type="EMBL" id="SNVI01000004">
    <property type="protein sequence ID" value="TFE38131.1"/>
    <property type="molecule type" value="Genomic_DNA"/>
</dbReference>
<dbReference type="SMART" id="SM00470">
    <property type="entry name" value="ParB"/>
    <property type="match status" value="1"/>
</dbReference>
<evidence type="ECO:0000256" key="1">
    <source>
        <dbReference type="SAM" id="Coils"/>
    </source>
</evidence>
<evidence type="ECO:0000313" key="5">
    <source>
        <dbReference type="Proteomes" id="UP000297385"/>
    </source>
</evidence>
<feature type="domain" description="ParB-like N-terminal" evidence="3">
    <location>
        <begin position="74"/>
        <end position="164"/>
    </location>
</feature>
<feature type="coiled-coil region" evidence="1">
    <location>
        <begin position="42"/>
        <end position="69"/>
    </location>
</feature>
<feature type="compositionally biased region" description="Low complexity" evidence="2">
    <location>
        <begin position="14"/>
        <end position="36"/>
    </location>
</feature>
<dbReference type="InterPro" id="IPR050336">
    <property type="entry name" value="Chromosome_partition/occlusion"/>
</dbReference>
<keyword evidence="1" id="KW-0175">Coiled coil</keyword>
<dbReference type="PANTHER" id="PTHR33375:SF1">
    <property type="entry name" value="CHROMOSOME-PARTITIONING PROTEIN PARB-RELATED"/>
    <property type="match status" value="1"/>
</dbReference>
<dbReference type="Gene3D" id="3.90.1530.30">
    <property type="match status" value="1"/>
</dbReference>
<dbReference type="PANTHER" id="PTHR33375">
    <property type="entry name" value="CHROMOSOME-PARTITIONING PROTEIN PARB-RELATED"/>
    <property type="match status" value="1"/>
</dbReference>
<dbReference type="GO" id="GO:0007059">
    <property type="term" value="P:chromosome segregation"/>
    <property type="evidence" value="ECO:0007669"/>
    <property type="project" value="TreeGrafter"/>
</dbReference>
<gene>
    <name evidence="4" type="ORF">E2553_37765</name>
</gene>
<dbReference type="InterPro" id="IPR036086">
    <property type="entry name" value="ParB/Sulfiredoxin_sf"/>
</dbReference>
<reference evidence="4 5" key="1">
    <citation type="submission" date="2019-03" db="EMBL/GenBank/DDBJ databases">
        <title>Complete Genome Sequence of Paraburkholderia dipogonis ICMP 19430T, a Nitrogen-fixing Symbiont of the South African Invasive Legume Dipogon lignosus in New Zealand.</title>
        <authorList>
            <person name="De Meyer S.E."/>
        </authorList>
    </citation>
    <scope>NUCLEOTIDE SEQUENCE [LARGE SCALE GENOMIC DNA]</scope>
    <source>
        <strain evidence="4 5">ICMP 19430</strain>
    </source>
</reference>
<dbReference type="RefSeq" id="WP_134465777.1">
    <property type="nucleotide sequence ID" value="NZ_JBHSSZ010000009.1"/>
</dbReference>
<dbReference type="Proteomes" id="UP000297385">
    <property type="component" value="Unassembled WGS sequence"/>
</dbReference>
<evidence type="ECO:0000259" key="3">
    <source>
        <dbReference type="SMART" id="SM00470"/>
    </source>
</evidence>
<accession>A0A4Y8ML27</accession>
<feature type="region of interest" description="Disordered" evidence="2">
    <location>
        <begin position="1"/>
        <end position="36"/>
    </location>
</feature>
<organism evidence="4 5">
    <name type="scientific">Paraburkholderia dipogonis</name>
    <dbReference type="NCBI Taxonomy" id="1211383"/>
    <lineage>
        <taxon>Bacteria</taxon>
        <taxon>Pseudomonadati</taxon>
        <taxon>Pseudomonadota</taxon>
        <taxon>Betaproteobacteria</taxon>
        <taxon>Burkholderiales</taxon>
        <taxon>Burkholderiaceae</taxon>
        <taxon>Paraburkholderia</taxon>
    </lineage>
</organism>
<feature type="compositionally biased region" description="Basic and acidic residues" evidence="2">
    <location>
        <begin position="1"/>
        <end position="10"/>
    </location>
</feature>
<evidence type="ECO:0000256" key="2">
    <source>
        <dbReference type="SAM" id="MobiDB-lite"/>
    </source>
</evidence>
<dbReference type="AlphaFoldDB" id="A0A4Y8ML27"/>